<dbReference type="RefSeq" id="WP_051464657.1">
    <property type="nucleotide sequence ID" value="NZ_CP006934.1"/>
</dbReference>
<evidence type="ECO:0000256" key="1">
    <source>
        <dbReference type="SAM" id="MobiDB-lite"/>
    </source>
</evidence>
<protein>
    <submittedName>
        <fullName evidence="2">Uncharacterized protein</fullName>
    </submittedName>
</protein>
<feature type="compositionally biased region" description="Basic and acidic residues" evidence="1">
    <location>
        <begin position="497"/>
        <end position="517"/>
    </location>
</feature>
<accession>W6A974</accession>
<organism evidence="2 3">
    <name type="scientific">Spiroplasma sabaudiense Ar-1343</name>
    <dbReference type="NCBI Taxonomy" id="1276257"/>
    <lineage>
        <taxon>Bacteria</taxon>
        <taxon>Bacillati</taxon>
        <taxon>Mycoplasmatota</taxon>
        <taxon>Mollicutes</taxon>
        <taxon>Entomoplasmatales</taxon>
        <taxon>Spiroplasmataceae</taxon>
        <taxon>Spiroplasma</taxon>
    </lineage>
</organism>
<dbReference type="OrthoDB" id="9834547at2"/>
<feature type="compositionally biased region" description="Basic residues" evidence="1">
    <location>
        <begin position="518"/>
        <end position="528"/>
    </location>
</feature>
<feature type="region of interest" description="Disordered" evidence="1">
    <location>
        <begin position="474"/>
        <end position="528"/>
    </location>
</feature>
<dbReference type="PATRIC" id="fig|1276257.3.peg.28"/>
<keyword evidence="3" id="KW-1185">Reference proteome</keyword>
<feature type="region of interest" description="Disordered" evidence="1">
    <location>
        <begin position="165"/>
        <end position="187"/>
    </location>
</feature>
<name>W6A974_9MOLU</name>
<dbReference type="HOGENOM" id="CLU_515707_0_0_14"/>
<reference evidence="2 3" key="1">
    <citation type="journal article" date="2014" name="Genome Biol. Evol.">
        <title>Molecular evolution of the substrate utilization strategies and putative virulence factors in mosquito-associated Spiroplasma species.</title>
        <authorList>
            <person name="Chang T.H."/>
            <person name="Lo W.S."/>
            <person name="Ku C."/>
            <person name="Chen L.L."/>
            <person name="Kuo C.H."/>
        </authorList>
    </citation>
    <scope>NUCLEOTIDE SEQUENCE [LARGE SCALE GENOMIC DNA]</scope>
    <source>
        <strain evidence="2">Ar-1343</strain>
    </source>
</reference>
<dbReference type="Proteomes" id="UP000019265">
    <property type="component" value="Chromosome"/>
</dbReference>
<feature type="compositionally biased region" description="Basic and acidic residues" evidence="1">
    <location>
        <begin position="165"/>
        <end position="175"/>
    </location>
</feature>
<sequence>MRKLQIRQFNNLFQVYDVTAGKVIALFPSETSARNFIINEIEDQNLALNQGPSGIGGMPPMGHNFMPPPMMPVYPPMQPVQNDPNGSINMISGLGNMMNTMISGFGSLMSTMSTISKNSNDRYIIEPRHYEDRYPRYREDFYEPRDRFDNQYRRSAEMDYYNYPREEYRPRREQYKNGAPNDNKFEDSRYRNQEFNNWQHNDSLPQQDPIVNQNKVNNPGPQNPFHYDQNQANYEQVDPTSNTLDMNRYDEEYATNYENTSYENTSYFDDSQQNNYFQHNDPINPSAEKARLRNKYHNNKNSYVQDDVYKISENTLNNDTEFNDYTSTFNFDINKFTSTEGAFIKKNGKKAKLANISDKSLGETSAYENLESLSAATMRAITNEDLIKVDYTKTIENDAFGRNLKKALSTPIIIEPTIEIGSTIENVNGALEYELSRNIQKNEALENNETVDNTQMLVPNDLLAHQDTVLDLGPEEETQDIDPEPEDADSSDDEKELDDKALAKKTKKDQAAAEKAEKKRLKLEKKWK</sequence>
<gene>
    <name evidence="2" type="ORF">SSABA_v1c00280</name>
</gene>
<dbReference type="AlphaFoldDB" id="W6A974"/>
<evidence type="ECO:0000313" key="2">
    <source>
        <dbReference type="EMBL" id="AHI53440.1"/>
    </source>
</evidence>
<dbReference type="EMBL" id="CP006934">
    <property type="protein sequence ID" value="AHI53440.1"/>
    <property type="molecule type" value="Genomic_DNA"/>
</dbReference>
<dbReference type="KEGG" id="ssab:SSABA_v1c00280"/>
<proteinExistence type="predicted"/>
<evidence type="ECO:0000313" key="3">
    <source>
        <dbReference type="Proteomes" id="UP000019265"/>
    </source>
</evidence>
<feature type="compositionally biased region" description="Acidic residues" evidence="1">
    <location>
        <begin position="474"/>
        <end position="496"/>
    </location>
</feature>
<feature type="region of interest" description="Disordered" evidence="1">
    <location>
        <begin position="199"/>
        <end position="224"/>
    </location>
</feature>
<feature type="compositionally biased region" description="Polar residues" evidence="1">
    <location>
        <begin position="199"/>
        <end position="220"/>
    </location>
</feature>
<dbReference type="STRING" id="1276257.SSABA_v1c00280"/>